<sequence length="65" mass="7457">MTSHTAHRTSAEMTDEEIAVLREQIAWARLTVRLDKNRKLVTDPRIVALAAMEKPSRHGRETTQM</sequence>
<reference evidence="1 2" key="1">
    <citation type="submission" date="2016-10" db="EMBL/GenBank/DDBJ databases">
        <authorList>
            <person name="de Groot N.N."/>
        </authorList>
    </citation>
    <scope>NUCLEOTIDE SEQUENCE [LARGE SCALE GENOMIC DNA]</scope>
    <source>
        <strain evidence="1 2">CGMCC 4.3491</strain>
    </source>
</reference>
<dbReference type="Proteomes" id="UP000198891">
    <property type="component" value="Unassembled WGS sequence"/>
</dbReference>
<organism evidence="1 2">
    <name type="scientific">Herbiconiux ginsengi</name>
    <dbReference type="NCBI Taxonomy" id="381665"/>
    <lineage>
        <taxon>Bacteria</taxon>
        <taxon>Bacillati</taxon>
        <taxon>Actinomycetota</taxon>
        <taxon>Actinomycetes</taxon>
        <taxon>Micrococcales</taxon>
        <taxon>Microbacteriaceae</taxon>
        <taxon>Herbiconiux</taxon>
    </lineage>
</organism>
<keyword evidence="2" id="KW-1185">Reference proteome</keyword>
<proteinExistence type="predicted"/>
<dbReference type="EMBL" id="FNPZ01000001">
    <property type="protein sequence ID" value="SDY61175.1"/>
    <property type="molecule type" value="Genomic_DNA"/>
</dbReference>
<evidence type="ECO:0000313" key="2">
    <source>
        <dbReference type="Proteomes" id="UP000198891"/>
    </source>
</evidence>
<protein>
    <submittedName>
        <fullName evidence="1">Uncharacterized protein</fullName>
    </submittedName>
</protein>
<name>A0A1H3LBD4_9MICO</name>
<dbReference type="AlphaFoldDB" id="A0A1H3LBD4"/>
<evidence type="ECO:0000313" key="1">
    <source>
        <dbReference type="EMBL" id="SDY61175.1"/>
    </source>
</evidence>
<gene>
    <name evidence="1" type="ORF">SAMN05216554_0892</name>
</gene>
<accession>A0A1H3LBD4</accession>